<evidence type="ECO:0000313" key="3">
    <source>
        <dbReference type="EMBL" id="CCF75564.1"/>
    </source>
</evidence>
<gene>
    <name evidence="3" type="ORF">BmR1_04g06840</name>
</gene>
<name>I7I9S8_BABMR</name>
<evidence type="ECO:0008006" key="5">
    <source>
        <dbReference type="Google" id="ProtNLM"/>
    </source>
</evidence>
<feature type="region of interest" description="Disordered" evidence="1">
    <location>
        <begin position="182"/>
        <end position="238"/>
    </location>
</feature>
<reference evidence="3 4" key="3">
    <citation type="journal article" date="2016" name="Sci. Rep.">
        <title>Genome-wide diversity and gene expression profiling of Babesia microti isolates identify polymorphic genes that mediate host-pathogen interactions.</title>
        <authorList>
            <person name="Silva J.C."/>
            <person name="Cornillot E."/>
            <person name="McCracken C."/>
            <person name="Usmani-Brown S."/>
            <person name="Dwivedi A."/>
            <person name="Ifeonu O.O."/>
            <person name="Crabtree J."/>
            <person name="Gotia H.T."/>
            <person name="Virji A.Z."/>
            <person name="Reynes C."/>
            <person name="Colinge J."/>
            <person name="Kumar V."/>
            <person name="Lawres L."/>
            <person name="Pazzi J.E."/>
            <person name="Pablo J.V."/>
            <person name="Hung C."/>
            <person name="Brancato J."/>
            <person name="Kumari P."/>
            <person name="Orvis J."/>
            <person name="Tretina K."/>
            <person name="Chibucos M."/>
            <person name="Ott S."/>
            <person name="Sadzewicz L."/>
            <person name="Sengamalay N."/>
            <person name="Shetty A.C."/>
            <person name="Su Q."/>
            <person name="Tallon L."/>
            <person name="Fraser C.M."/>
            <person name="Frutos R."/>
            <person name="Molina D.M."/>
            <person name="Krause P.J."/>
            <person name="Ben Mamoun C."/>
        </authorList>
    </citation>
    <scope>NUCLEOTIDE SEQUENCE [LARGE SCALE GENOMIC DNA]</scope>
    <source>
        <strain evidence="3 4">RI</strain>
    </source>
</reference>
<dbReference type="KEGG" id="bmic:BmR1_04g06840"/>
<dbReference type="RefSeq" id="XP_012649972.1">
    <property type="nucleotide sequence ID" value="XM_012794518.1"/>
</dbReference>
<reference evidence="3 4" key="1">
    <citation type="journal article" date="2012" name="Nucleic Acids Res.">
        <title>Sequencing of the smallest Apicomplexan genome from the human pathogen Babesia microti.</title>
        <authorList>
            <person name="Cornillot E."/>
            <person name="Hadj-Kaddour K."/>
            <person name="Dassouli A."/>
            <person name="Noel B."/>
            <person name="Ranwez V."/>
            <person name="Vacherie B."/>
            <person name="Augagneur Y."/>
            <person name="Bres V."/>
            <person name="Duclos A."/>
            <person name="Randazzo S."/>
            <person name="Carcy B."/>
            <person name="Debierre-Grockiego F."/>
            <person name="Delbecq S."/>
            <person name="Moubri-Menage K."/>
            <person name="Shams-Eldin H."/>
            <person name="Usmani-Brown S."/>
            <person name="Bringaud F."/>
            <person name="Wincker P."/>
            <person name="Vivares C.P."/>
            <person name="Schwarz R.T."/>
            <person name="Schetters T.P."/>
            <person name="Krause P.J."/>
            <person name="Gorenflot A."/>
            <person name="Berry V."/>
            <person name="Barbe V."/>
            <person name="Ben Mamoun C."/>
        </authorList>
    </citation>
    <scope>NUCLEOTIDE SEQUENCE [LARGE SCALE GENOMIC DNA]</scope>
    <source>
        <strain evidence="3 4">RI</strain>
    </source>
</reference>
<accession>I7I9S8</accession>
<feature type="chain" id="PRO_5003710248" description="Signal peptide-containing protein" evidence="2">
    <location>
        <begin position="25"/>
        <end position="1006"/>
    </location>
</feature>
<proteinExistence type="predicted"/>
<dbReference type="VEuPathDB" id="PiroplasmaDB:BmR1_04g06840"/>
<dbReference type="Proteomes" id="UP000002899">
    <property type="component" value="Chromosome IV"/>
</dbReference>
<dbReference type="EMBL" id="LN871599">
    <property type="protein sequence ID" value="CCF75564.1"/>
    <property type="molecule type" value="Genomic_DNA"/>
</dbReference>
<organism evidence="3 4">
    <name type="scientific">Babesia microti (strain RI)</name>
    <dbReference type="NCBI Taxonomy" id="1133968"/>
    <lineage>
        <taxon>Eukaryota</taxon>
        <taxon>Sar</taxon>
        <taxon>Alveolata</taxon>
        <taxon>Apicomplexa</taxon>
        <taxon>Aconoidasida</taxon>
        <taxon>Piroplasmida</taxon>
        <taxon>Babesiidae</taxon>
        <taxon>Babesia</taxon>
    </lineage>
</organism>
<evidence type="ECO:0000313" key="4">
    <source>
        <dbReference type="Proteomes" id="UP000002899"/>
    </source>
</evidence>
<sequence length="1006" mass="112717">MQNLLLHSLFISLSLFLLPHLSDQIDVISSSEIVDGVIVCVDGREYEIFPIGIESEDVKKDFNHRHISSNIKECDRFSLKSNGNNQPERNIDYVKLGNSLVKPSQNEAIKQLWNVRTPSKSVDIYVSTNGGNKLNELSFAINDKGQFEFTSKSNFLDINFISSTDQTPQNISAPIKTTTGINVDVDRGTTSDRGDITADNKTGEMKIDPPKADTEHSPLDGTSQDKPKGETEVTNINADETKTTDTISNVDKDPGAVILAQNTTPSAPESEPTSSLPATVPRAGSVIGPGHEFSKTDYDTNPTKSLIGLTRPVTTDVSNKKQYHMNVGNGGRVPLYLDKIENWDTRISSTFKDNGENFSIDSDELTIGDVFCGVLKVAPLKGEVKRSVRLEYIDDKKKLTIESVMKDDRKISKIFELLPDGSVNYEKNNMLWKSAVTISKNTNSVLSDLGDISSSSALSHVDNNDNVAQGKDENIDLLDPDVLSVKEREIDILDTGTLSKTFKIKNFGNIYCYYTLEPNASVIKMGQDVLHERIMAKEIHICIKSTIGVKLVRLALLSTEGNRWKVLYYIKKSNQRGFVQKIEEIPPEPSFAHISYSSKYLDASKLPTSIELVDAPILDNVWDLWPGSVLNLDKFPIPLGMAQKKNSSDNKNVSFYYESLDEFRTKSIKIIRFDSFEHSITGNFKLYHVEVLFSSVPRSIILFKTDGLSTAFEVYRENDKNGFMLVRDAYKLDEFIIDHPLMADHSYHYGRPKGKVLDVLNNTSIGAESLDGFYTFKKIDRKIIYLFKNDGPEIKIRFGPNEMALHPNLRNKRVMVLPSLTAGGDTTVTYQYIKGNRSTILTYQFYSRADEQIFNQVKPREPIGYTVTNSVGAHGHMNSRVKYSYNMAYSFPNNASFFNPMSKLLYRVDLNLNASKLPEHVSRVNNADGGRESHGTFKSSSNDFVIGKFIAGNIHVSVKPGESSKRIDYKIKDGIKEFNVVSIVDWNVVQQKFKETAKDSGVFIRA</sequence>
<evidence type="ECO:0000256" key="1">
    <source>
        <dbReference type="SAM" id="MobiDB-lite"/>
    </source>
</evidence>
<keyword evidence="2" id="KW-0732">Signal</keyword>
<evidence type="ECO:0000256" key="2">
    <source>
        <dbReference type="SAM" id="SignalP"/>
    </source>
</evidence>
<feature type="signal peptide" evidence="2">
    <location>
        <begin position="1"/>
        <end position="24"/>
    </location>
</feature>
<protein>
    <recommendedName>
        <fullName evidence="5">Signal peptide-containing protein</fullName>
    </recommendedName>
</protein>
<keyword evidence="4" id="KW-1185">Reference proteome</keyword>
<dbReference type="GeneID" id="24426014"/>
<dbReference type="AlphaFoldDB" id="I7I9S8"/>
<reference evidence="3 4" key="2">
    <citation type="journal article" date="2013" name="PLoS ONE">
        <title>Whole genome mapping and re-organization of the nuclear and mitochondrial genomes of Babesia microti isolates.</title>
        <authorList>
            <person name="Cornillot E."/>
            <person name="Dassouli A."/>
            <person name="Garg A."/>
            <person name="Pachikara N."/>
            <person name="Randazzo S."/>
            <person name="Depoix D."/>
            <person name="Carcy B."/>
            <person name="Delbecq S."/>
            <person name="Frutos R."/>
            <person name="Silva J.C."/>
            <person name="Sutton R."/>
            <person name="Krause P.J."/>
            <person name="Mamoun C.B."/>
        </authorList>
    </citation>
    <scope>NUCLEOTIDE SEQUENCE [LARGE SCALE GENOMIC DNA]</scope>
    <source>
        <strain evidence="3 4">RI</strain>
    </source>
</reference>
<feature type="compositionally biased region" description="Basic and acidic residues" evidence="1">
    <location>
        <begin position="184"/>
        <end position="231"/>
    </location>
</feature>